<name>A0A8J8PZH8_9EURY</name>
<gene>
    <name evidence="5" type="ORF">CV102_17015</name>
</gene>
<comment type="similarity">
    <text evidence="1">Belongs to the ATP-dependent AMP-binding enzyme family.</text>
</comment>
<dbReference type="InterPro" id="IPR042099">
    <property type="entry name" value="ANL_N_sf"/>
</dbReference>
<dbReference type="Pfam" id="PF00501">
    <property type="entry name" value="AMP-binding"/>
    <property type="match status" value="1"/>
</dbReference>
<dbReference type="SUPFAM" id="SSF56801">
    <property type="entry name" value="Acetyl-CoA synthetase-like"/>
    <property type="match status" value="1"/>
</dbReference>
<dbReference type="FunFam" id="3.30.300.30:FF:000008">
    <property type="entry name" value="2,3-dihydroxybenzoate-AMP ligase"/>
    <property type="match status" value="1"/>
</dbReference>
<dbReference type="PANTHER" id="PTHR43767:SF1">
    <property type="entry name" value="NONRIBOSOMAL PEPTIDE SYNTHASE PES1 (EUROFUNG)-RELATED"/>
    <property type="match status" value="1"/>
</dbReference>
<dbReference type="Proteomes" id="UP000766904">
    <property type="component" value="Unassembled WGS sequence"/>
</dbReference>
<evidence type="ECO:0000313" key="6">
    <source>
        <dbReference type="Proteomes" id="UP000766904"/>
    </source>
</evidence>
<dbReference type="InterPro" id="IPR045851">
    <property type="entry name" value="AMP-bd_C_sf"/>
</dbReference>
<feature type="domain" description="AMP-dependent synthetase/ligase" evidence="3">
    <location>
        <begin position="11"/>
        <end position="373"/>
    </location>
</feature>
<accession>A0A8J8PZH8</accession>
<dbReference type="OrthoDB" id="193284at2157"/>
<comment type="caution">
    <text evidence="5">The sequence shown here is derived from an EMBL/GenBank/DDBJ whole genome shotgun (WGS) entry which is preliminary data.</text>
</comment>
<dbReference type="AlphaFoldDB" id="A0A8J8PZH8"/>
<evidence type="ECO:0000259" key="4">
    <source>
        <dbReference type="Pfam" id="PF13193"/>
    </source>
</evidence>
<dbReference type="Pfam" id="PF13193">
    <property type="entry name" value="AMP-binding_C"/>
    <property type="match status" value="1"/>
</dbReference>
<dbReference type="InterPro" id="IPR025110">
    <property type="entry name" value="AMP-bd_C"/>
</dbReference>
<dbReference type="InterPro" id="IPR050237">
    <property type="entry name" value="ATP-dep_AMP-bd_enzyme"/>
</dbReference>
<keyword evidence="6" id="KW-1185">Reference proteome</keyword>
<dbReference type="InterPro" id="IPR000873">
    <property type="entry name" value="AMP-dep_synth/lig_dom"/>
</dbReference>
<proteinExistence type="inferred from homology"/>
<keyword evidence="2" id="KW-0436">Ligase</keyword>
<dbReference type="RefSeq" id="WP_148859188.1">
    <property type="nucleotide sequence ID" value="NZ_PHNJ01000010.1"/>
</dbReference>
<reference evidence="5" key="1">
    <citation type="submission" date="2017-11" db="EMBL/GenBank/DDBJ databases">
        <authorList>
            <person name="Kajale S.C."/>
            <person name="Sharma A."/>
        </authorList>
    </citation>
    <scope>NUCLEOTIDE SEQUENCE</scope>
    <source>
        <strain evidence="5">LS1_42</strain>
    </source>
</reference>
<dbReference type="Gene3D" id="3.40.50.12780">
    <property type="entry name" value="N-terminal domain of ligase-like"/>
    <property type="match status" value="1"/>
</dbReference>
<sequence>MKGLTLGAIARRNARDNPDAEAIVEPTGDRRAVTFEEFDRRTNRLANVLLAHGLEKGDAVAMYLRNSIETLEIFVGAAKAGVLPVPINHRFKNEEVAYVLRDSNASLLLFDSNSADVVGEIVDRDIPAEEFLFVGNNAPEFASSYRNVRDRADSSRPPVESTRLDLAAMLYTSGTTGKPKGCLFSHDNLLQNVENTVYDIGLDPDERFLVMTPLFHVAAFSLFLDSFYVGAKTLVIADFEPRRILEVIEDERVTGSFIVPTQSRALLDVDRIGAYDLSSFRRYWTGTAPSEAQLKRDIIDAFDCELTEMFGQTELSPLTLVLTPEHAFDKINTVGRPLFNVSVKLVDKDGVEVKQGEPGRIAYAGPTVFEGYHGRPEENEKVFDGEWFVSSDLMREDEDGFYEFLGRADDMIISGGENIHPAEIEEVLHEHPAVDSAAVLGVPDETWGERVKAVVVPERGASIDADEVVDHVARHLAGYKKPREVKIRDELPRNPTGKVIKDQLR</sequence>
<dbReference type="PROSITE" id="PS00455">
    <property type="entry name" value="AMP_BINDING"/>
    <property type="match status" value="1"/>
</dbReference>
<evidence type="ECO:0000256" key="2">
    <source>
        <dbReference type="ARBA" id="ARBA00022598"/>
    </source>
</evidence>
<feature type="domain" description="AMP-binding enzyme C-terminal" evidence="4">
    <location>
        <begin position="423"/>
        <end position="498"/>
    </location>
</feature>
<evidence type="ECO:0000259" key="3">
    <source>
        <dbReference type="Pfam" id="PF00501"/>
    </source>
</evidence>
<dbReference type="PANTHER" id="PTHR43767">
    <property type="entry name" value="LONG-CHAIN-FATTY-ACID--COA LIGASE"/>
    <property type="match status" value="1"/>
</dbReference>
<dbReference type="EMBL" id="PHNJ01000010">
    <property type="protein sequence ID" value="TYL37325.1"/>
    <property type="molecule type" value="Genomic_DNA"/>
</dbReference>
<evidence type="ECO:0000313" key="5">
    <source>
        <dbReference type="EMBL" id="TYL37325.1"/>
    </source>
</evidence>
<evidence type="ECO:0000256" key="1">
    <source>
        <dbReference type="ARBA" id="ARBA00006432"/>
    </source>
</evidence>
<dbReference type="InterPro" id="IPR020845">
    <property type="entry name" value="AMP-binding_CS"/>
</dbReference>
<protein>
    <submittedName>
        <fullName evidence="5">AMP-dependent synthetase</fullName>
    </submittedName>
</protein>
<dbReference type="GO" id="GO:0016878">
    <property type="term" value="F:acid-thiol ligase activity"/>
    <property type="evidence" value="ECO:0007669"/>
    <property type="project" value="UniProtKB-ARBA"/>
</dbReference>
<dbReference type="Gene3D" id="3.30.300.30">
    <property type="match status" value="1"/>
</dbReference>
<organism evidence="5 6">
    <name type="scientific">Natronococcus pandeyae</name>
    <dbReference type="NCBI Taxonomy" id="2055836"/>
    <lineage>
        <taxon>Archaea</taxon>
        <taxon>Methanobacteriati</taxon>
        <taxon>Methanobacteriota</taxon>
        <taxon>Stenosarchaea group</taxon>
        <taxon>Halobacteria</taxon>
        <taxon>Halobacteriales</taxon>
        <taxon>Natrialbaceae</taxon>
        <taxon>Natronococcus</taxon>
    </lineage>
</organism>